<proteinExistence type="predicted"/>
<evidence type="ECO:0000313" key="3">
    <source>
        <dbReference type="EMBL" id="GAA2027577.1"/>
    </source>
</evidence>
<protein>
    <recommendedName>
        <fullName evidence="5">DUF4232 domain-containing protein</fullName>
    </recommendedName>
</protein>
<evidence type="ECO:0000256" key="1">
    <source>
        <dbReference type="SAM" id="MobiDB-lite"/>
    </source>
</evidence>
<feature type="region of interest" description="Disordered" evidence="1">
    <location>
        <begin position="389"/>
        <end position="409"/>
    </location>
</feature>
<keyword evidence="4" id="KW-1185">Reference proteome</keyword>
<evidence type="ECO:0008006" key="5">
    <source>
        <dbReference type="Google" id="ProtNLM"/>
    </source>
</evidence>
<dbReference type="EMBL" id="BAAAQN010000013">
    <property type="protein sequence ID" value="GAA2027577.1"/>
    <property type="molecule type" value="Genomic_DNA"/>
</dbReference>
<evidence type="ECO:0000256" key="2">
    <source>
        <dbReference type="SAM" id="Phobius"/>
    </source>
</evidence>
<feature type="compositionally biased region" description="Basic and acidic residues" evidence="1">
    <location>
        <begin position="1"/>
        <end position="11"/>
    </location>
</feature>
<feature type="compositionally biased region" description="Low complexity" evidence="1">
    <location>
        <begin position="171"/>
        <end position="190"/>
    </location>
</feature>
<reference evidence="3 4" key="1">
    <citation type="journal article" date="2019" name="Int. J. Syst. Evol. Microbiol.">
        <title>The Global Catalogue of Microorganisms (GCM) 10K type strain sequencing project: providing services to taxonomists for standard genome sequencing and annotation.</title>
        <authorList>
            <consortium name="The Broad Institute Genomics Platform"/>
            <consortium name="The Broad Institute Genome Sequencing Center for Infectious Disease"/>
            <person name="Wu L."/>
            <person name="Ma J."/>
        </authorList>
    </citation>
    <scope>NUCLEOTIDE SEQUENCE [LARGE SCALE GENOMIC DNA]</scope>
    <source>
        <strain evidence="3 4">JCM 16014</strain>
    </source>
</reference>
<feature type="region of interest" description="Disordered" evidence="1">
    <location>
        <begin position="302"/>
        <end position="345"/>
    </location>
</feature>
<feature type="transmembrane region" description="Helical" evidence="2">
    <location>
        <begin position="76"/>
        <end position="97"/>
    </location>
</feature>
<name>A0ABN2U2S9_9ACTN</name>
<feature type="region of interest" description="Disordered" evidence="1">
    <location>
        <begin position="100"/>
        <end position="190"/>
    </location>
</feature>
<comment type="caution">
    <text evidence="3">The sequence shown here is derived from an EMBL/GenBank/DDBJ whole genome shotgun (WGS) entry which is preliminary data.</text>
</comment>
<feature type="region of interest" description="Disordered" evidence="1">
    <location>
        <begin position="1"/>
        <end position="33"/>
    </location>
</feature>
<organism evidence="3 4">
    <name type="scientific">Catenulispora yoronensis</name>
    <dbReference type="NCBI Taxonomy" id="450799"/>
    <lineage>
        <taxon>Bacteria</taxon>
        <taxon>Bacillati</taxon>
        <taxon>Actinomycetota</taxon>
        <taxon>Actinomycetes</taxon>
        <taxon>Catenulisporales</taxon>
        <taxon>Catenulisporaceae</taxon>
        <taxon>Catenulispora</taxon>
    </lineage>
</organism>
<gene>
    <name evidence="3" type="ORF">GCM10009839_28010</name>
</gene>
<keyword evidence="2" id="KW-1133">Transmembrane helix</keyword>
<dbReference type="Proteomes" id="UP001500751">
    <property type="component" value="Unassembled WGS sequence"/>
</dbReference>
<feature type="compositionally biased region" description="Low complexity" evidence="1">
    <location>
        <begin position="398"/>
        <end position="409"/>
    </location>
</feature>
<feature type="compositionally biased region" description="Low complexity" evidence="1">
    <location>
        <begin position="134"/>
        <end position="164"/>
    </location>
</feature>
<keyword evidence="2" id="KW-0472">Membrane</keyword>
<dbReference type="RefSeq" id="WP_344666002.1">
    <property type="nucleotide sequence ID" value="NZ_BAAAQN010000013.1"/>
</dbReference>
<feature type="compositionally biased region" description="Low complexity" evidence="1">
    <location>
        <begin position="304"/>
        <end position="329"/>
    </location>
</feature>
<evidence type="ECO:0000313" key="4">
    <source>
        <dbReference type="Proteomes" id="UP001500751"/>
    </source>
</evidence>
<sequence length="409" mass="39937">MSAPHEDDDRTPVPPDGDGWTPTSLDGDPGLDDSAVDALGALLRERMQQAVAGLEPQGAALEMLRRAVPARRRRRHAALATTAVTVFAVGAGAMLAARGSLLDPPEPRHAGGTEVGNLMSTGTSGAPGGGSGHGPDPISGQQNTASASPSSATGTSATSLSQTTKGPPPSVSSAGPASGAPALSPCQSSSVSSVVGTQTSVGGIVYETVVGTVKSACTLTGTPALSVSGGTGSGGTGATGGTGALGRVTQYKPDPAVTPLLAGLPSGQTLILAPGDRFEFRFAWVPLACAVQPSPTIVPTTVATTGSPASPTVVPTTPGSSGGAVATPTGPTPTRPTPAWTTATSTAPAGSSYSVSYAVSGTQSQQTAIFSAACGAALYVTDYFPPDGKSTRHGTEGSATATTALSAAH</sequence>
<keyword evidence="2" id="KW-0812">Transmembrane</keyword>
<accession>A0ABN2U2S9</accession>